<dbReference type="AlphaFoldDB" id="U7UM81"/>
<feature type="signal peptide" evidence="1">
    <location>
        <begin position="1"/>
        <end position="22"/>
    </location>
</feature>
<reference evidence="2 3" key="1">
    <citation type="submission" date="2013-09" db="EMBL/GenBank/DDBJ databases">
        <authorList>
            <person name="Durkin A.S."/>
            <person name="Haft D.R."/>
            <person name="McCorrison J."/>
            <person name="Torralba M."/>
            <person name="Gillis M."/>
            <person name="Haft D.H."/>
            <person name="Methe B."/>
            <person name="Sutton G."/>
            <person name="Nelson K.E."/>
        </authorList>
    </citation>
    <scope>NUCLEOTIDE SEQUENCE [LARGE SCALE GENOMIC DNA]</scope>
    <source>
        <strain evidence="2 3">BV3C16-1</strain>
    </source>
</reference>
<accession>U7UM81</accession>
<evidence type="ECO:0000313" key="3">
    <source>
        <dbReference type="Proteomes" id="UP000017090"/>
    </source>
</evidence>
<evidence type="ECO:0000313" key="2">
    <source>
        <dbReference type="EMBL" id="ERT60396.1"/>
    </source>
</evidence>
<name>U7UM81_9FIRM</name>
<proteinExistence type="predicted"/>
<dbReference type="RefSeq" id="WP_023053398.1">
    <property type="nucleotide sequence ID" value="NZ_AWXA01000024.1"/>
</dbReference>
<dbReference type="OrthoDB" id="1623537at2"/>
<evidence type="ECO:0000256" key="1">
    <source>
        <dbReference type="SAM" id="SignalP"/>
    </source>
</evidence>
<comment type="caution">
    <text evidence="2">The sequence shown here is derived from an EMBL/GenBank/DDBJ whole genome shotgun (WGS) entry which is preliminary data.</text>
</comment>
<dbReference type="PATRIC" id="fig|1111454.3.peg.907"/>
<evidence type="ECO:0008006" key="4">
    <source>
        <dbReference type="Google" id="ProtNLM"/>
    </source>
</evidence>
<sequence>MKLKMMGTVLLAIIALTMPVLAKDKEMGKVTPVALRNWGVIDLPQNILLGSGTQPTLTAQEAGNDMISLLQRIYPAVIESYQIVEKDNAAFQYGVLLHTTLSNSDVAQMIGAGGTADDLAAAATERLKTQLPYAFRLTRPLAAKKSNGNTFYEGAVARSMIINREYFTENIRIIAWQHGSVTEIILIIAAGDGNDQFLNTVTGVLENMKQVSSRK</sequence>
<feature type="chain" id="PRO_5004688779" description="DUF1795 domain-containing protein" evidence="1">
    <location>
        <begin position="23"/>
        <end position="215"/>
    </location>
</feature>
<organism evidence="2 3">
    <name type="scientific">Megasphaera vaginalis</name>
    <name type="common">ex Srinivasan et al. 2021</name>
    <dbReference type="NCBI Taxonomy" id="1111454"/>
    <lineage>
        <taxon>Bacteria</taxon>
        <taxon>Bacillati</taxon>
        <taxon>Bacillota</taxon>
        <taxon>Negativicutes</taxon>
        <taxon>Veillonellales</taxon>
        <taxon>Veillonellaceae</taxon>
        <taxon>Megasphaera</taxon>
    </lineage>
</organism>
<dbReference type="Proteomes" id="UP000017090">
    <property type="component" value="Unassembled WGS sequence"/>
</dbReference>
<keyword evidence="1" id="KW-0732">Signal</keyword>
<protein>
    <recommendedName>
        <fullName evidence="4">DUF1795 domain-containing protein</fullName>
    </recommendedName>
</protein>
<gene>
    <name evidence="2" type="ORF">HMPREF1250_0302</name>
</gene>
<dbReference type="EMBL" id="AWXA01000024">
    <property type="protein sequence ID" value="ERT60396.1"/>
    <property type="molecule type" value="Genomic_DNA"/>
</dbReference>
<keyword evidence="3" id="KW-1185">Reference proteome</keyword>